<dbReference type="Proteomes" id="UP000501690">
    <property type="component" value="Linkage Group LG9"/>
</dbReference>
<evidence type="ECO:0000313" key="1">
    <source>
        <dbReference type="EMBL" id="QCE08718.1"/>
    </source>
</evidence>
<dbReference type="EMBL" id="CP039353">
    <property type="protein sequence ID" value="QCE08718.1"/>
    <property type="molecule type" value="Genomic_DNA"/>
</dbReference>
<sequence length="56" mass="5914">MSSGLYATCCWVTSRDKINTACKQMDTLNGNGTRIKPDSKTTFGKALVQGAGLSSV</sequence>
<organism evidence="1 2">
    <name type="scientific">Vigna unguiculata</name>
    <name type="common">Cowpea</name>
    <dbReference type="NCBI Taxonomy" id="3917"/>
    <lineage>
        <taxon>Eukaryota</taxon>
        <taxon>Viridiplantae</taxon>
        <taxon>Streptophyta</taxon>
        <taxon>Embryophyta</taxon>
        <taxon>Tracheophyta</taxon>
        <taxon>Spermatophyta</taxon>
        <taxon>Magnoliopsida</taxon>
        <taxon>eudicotyledons</taxon>
        <taxon>Gunneridae</taxon>
        <taxon>Pentapetalae</taxon>
        <taxon>rosids</taxon>
        <taxon>fabids</taxon>
        <taxon>Fabales</taxon>
        <taxon>Fabaceae</taxon>
        <taxon>Papilionoideae</taxon>
        <taxon>50 kb inversion clade</taxon>
        <taxon>NPAAA clade</taxon>
        <taxon>indigoferoid/millettioid clade</taxon>
        <taxon>Phaseoleae</taxon>
        <taxon>Vigna</taxon>
    </lineage>
</organism>
<evidence type="ECO:0000313" key="2">
    <source>
        <dbReference type="Proteomes" id="UP000501690"/>
    </source>
</evidence>
<protein>
    <submittedName>
        <fullName evidence="1">Uncharacterized protein</fullName>
    </submittedName>
</protein>
<keyword evidence="2" id="KW-1185">Reference proteome</keyword>
<dbReference type="AlphaFoldDB" id="A0A4D6N601"/>
<proteinExistence type="predicted"/>
<accession>A0A4D6N601</accession>
<gene>
    <name evidence="1" type="ORF">DEO72_LG9g3747</name>
</gene>
<name>A0A4D6N601_VIGUN</name>
<reference evidence="1 2" key="1">
    <citation type="submission" date="2019-04" db="EMBL/GenBank/DDBJ databases">
        <title>An improved genome assembly and genetic linkage map for asparagus bean, Vigna unguiculata ssp. sesquipedialis.</title>
        <authorList>
            <person name="Xia Q."/>
            <person name="Zhang R."/>
            <person name="Dong Y."/>
        </authorList>
    </citation>
    <scope>NUCLEOTIDE SEQUENCE [LARGE SCALE GENOMIC DNA]</scope>
    <source>
        <tissue evidence="1">Leaf</tissue>
    </source>
</reference>